<accession>A0A1G9FRE7</accession>
<feature type="active site" description="Proton acceptor; for dehydratase activity" evidence="4">
    <location>
        <position position="197"/>
    </location>
</feature>
<name>A0A1G9FRE7_ACTMZ</name>
<dbReference type="InterPro" id="IPR001227">
    <property type="entry name" value="Ac_transferase_dom_sf"/>
</dbReference>
<evidence type="ECO:0000256" key="5">
    <source>
        <dbReference type="SAM" id="MobiDB-lite"/>
    </source>
</evidence>
<dbReference type="PANTHER" id="PTHR43775:SF51">
    <property type="entry name" value="INACTIVE PHENOLPHTHIOCEROL SYNTHESIS POLYKETIDE SYNTHASE TYPE I PKS1-RELATED"/>
    <property type="match status" value="1"/>
</dbReference>
<keyword evidence="1" id="KW-0596">Phosphopantetheine</keyword>
<feature type="domain" description="Carrier" evidence="6">
    <location>
        <begin position="925"/>
        <end position="1000"/>
    </location>
</feature>
<feature type="active site" description="Proton donor; for dehydratase activity" evidence="4">
    <location>
        <position position="363"/>
    </location>
</feature>
<dbReference type="Pfam" id="PF21089">
    <property type="entry name" value="PKS_DH_N"/>
    <property type="match status" value="1"/>
</dbReference>
<feature type="region of interest" description="N-terminal hotdog fold" evidence="4">
    <location>
        <begin position="147"/>
        <end position="292"/>
    </location>
</feature>
<reference evidence="9" key="1">
    <citation type="submission" date="2016-10" db="EMBL/GenBank/DDBJ databases">
        <authorList>
            <person name="Varghese N."/>
            <person name="Submissions S."/>
        </authorList>
    </citation>
    <scope>NUCLEOTIDE SEQUENCE [LARGE SCALE GENOMIC DNA]</scope>
    <source>
        <strain evidence="9">DSM 45460</strain>
    </source>
</reference>
<dbReference type="GO" id="GO:0004312">
    <property type="term" value="F:fatty acid synthase activity"/>
    <property type="evidence" value="ECO:0007669"/>
    <property type="project" value="TreeGrafter"/>
</dbReference>
<dbReference type="InterPro" id="IPR057326">
    <property type="entry name" value="KR_dom"/>
</dbReference>
<dbReference type="InterPro" id="IPR049551">
    <property type="entry name" value="PKS_DH_C"/>
</dbReference>
<proteinExistence type="predicted"/>
<dbReference type="SMART" id="SM00823">
    <property type="entry name" value="PKS_PP"/>
    <property type="match status" value="1"/>
</dbReference>
<dbReference type="PANTHER" id="PTHR43775">
    <property type="entry name" value="FATTY ACID SYNTHASE"/>
    <property type="match status" value="1"/>
</dbReference>
<dbReference type="Pfam" id="PF14765">
    <property type="entry name" value="PS-DH"/>
    <property type="match status" value="1"/>
</dbReference>
<dbReference type="InterPro" id="IPR036736">
    <property type="entry name" value="ACP-like_sf"/>
</dbReference>
<dbReference type="InterPro" id="IPR055123">
    <property type="entry name" value="SpnB-like_Rossmann"/>
</dbReference>
<dbReference type="InterPro" id="IPR020807">
    <property type="entry name" value="PKS_DH"/>
</dbReference>
<evidence type="ECO:0000259" key="6">
    <source>
        <dbReference type="PROSITE" id="PS50075"/>
    </source>
</evidence>
<dbReference type="InterPro" id="IPR049900">
    <property type="entry name" value="PKS_mFAS_DH"/>
</dbReference>
<dbReference type="Pfam" id="PF08659">
    <property type="entry name" value="KR"/>
    <property type="match status" value="1"/>
</dbReference>
<dbReference type="InterPro" id="IPR013968">
    <property type="entry name" value="PKS_KR"/>
</dbReference>
<dbReference type="SUPFAM" id="SSF47336">
    <property type="entry name" value="ACP-like"/>
    <property type="match status" value="1"/>
</dbReference>
<dbReference type="Pfam" id="PF22953">
    <property type="entry name" value="SpnB_Rossmann"/>
    <property type="match status" value="1"/>
</dbReference>
<feature type="region of interest" description="Disordered" evidence="5">
    <location>
        <begin position="1044"/>
        <end position="1077"/>
    </location>
</feature>
<feature type="compositionally biased region" description="Basic and acidic residues" evidence="5">
    <location>
        <begin position="1046"/>
        <end position="1058"/>
    </location>
</feature>
<dbReference type="RefSeq" id="WP_218120323.1">
    <property type="nucleotide sequence ID" value="NZ_FNFM01000017.1"/>
</dbReference>
<feature type="non-terminal residue" evidence="8">
    <location>
        <position position="1"/>
    </location>
</feature>
<evidence type="ECO:0000313" key="9">
    <source>
        <dbReference type="Proteomes" id="UP000199213"/>
    </source>
</evidence>
<dbReference type="GO" id="GO:0006633">
    <property type="term" value="P:fatty acid biosynthetic process"/>
    <property type="evidence" value="ECO:0007669"/>
    <property type="project" value="TreeGrafter"/>
</dbReference>
<dbReference type="CDD" id="cd08956">
    <property type="entry name" value="KR_3_FAS_SDR_x"/>
    <property type="match status" value="1"/>
</dbReference>
<dbReference type="Pfam" id="PF00550">
    <property type="entry name" value="PP-binding"/>
    <property type="match status" value="1"/>
</dbReference>
<evidence type="ECO:0000256" key="3">
    <source>
        <dbReference type="ARBA" id="ARBA00022679"/>
    </source>
</evidence>
<dbReference type="Gene3D" id="3.40.366.10">
    <property type="entry name" value="Malonyl-Coenzyme A Acyl Carrier Protein, domain 2"/>
    <property type="match status" value="1"/>
</dbReference>
<dbReference type="InterPro" id="IPR006162">
    <property type="entry name" value="Ppantetheine_attach_site"/>
</dbReference>
<evidence type="ECO:0000259" key="7">
    <source>
        <dbReference type="PROSITE" id="PS52019"/>
    </source>
</evidence>
<protein>
    <submittedName>
        <fullName evidence="8">Phosphopantetheine attachment site</fullName>
    </submittedName>
</protein>
<feature type="compositionally biased region" description="Acidic residues" evidence="5">
    <location>
        <begin position="1059"/>
        <end position="1077"/>
    </location>
</feature>
<evidence type="ECO:0000256" key="1">
    <source>
        <dbReference type="ARBA" id="ARBA00022450"/>
    </source>
</evidence>
<evidence type="ECO:0000256" key="4">
    <source>
        <dbReference type="PROSITE-ProRule" id="PRU01363"/>
    </source>
</evidence>
<dbReference type="InterPro" id="IPR050091">
    <property type="entry name" value="PKS_NRPS_Biosynth_Enz"/>
</dbReference>
<evidence type="ECO:0000256" key="2">
    <source>
        <dbReference type="ARBA" id="ARBA00022553"/>
    </source>
</evidence>
<dbReference type="Gene3D" id="3.40.50.720">
    <property type="entry name" value="NAD(P)-binding Rossmann-like Domain"/>
    <property type="match status" value="1"/>
</dbReference>
<dbReference type="InterPro" id="IPR036291">
    <property type="entry name" value="NAD(P)-bd_dom_sf"/>
</dbReference>
<keyword evidence="2" id="KW-0597">Phosphoprotein</keyword>
<keyword evidence="9" id="KW-1185">Reference proteome</keyword>
<dbReference type="InterPro" id="IPR049552">
    <property type="entry name" value="PKS_DH_N"/>
</dbReference>
<dbReference type="PROSITE" id="PS50075">
    <property type="entry name" value="CARRIER"/>
    <property type="match status" value="1"/>
</dbReference>
<dbReference type="SUPFAM" id="SSF51735">
    <property type="entry name" value="NAD(P)-binding Rossmann-fold domains"/>
    <property type="match status" value="2"/>
</dbReference>
<dbReference type="Proteomes" id="UP000199213">
    <property type="component" value="Unassembled WGS sequence"/>
</dbReference>
<feature type="region of interest" description="Disordered" evidence="5">
    <location>
        <begin position="613"/>
        <end position="642"/>
    </location>
</feature>
<dbReference type="PROSITE" id="PS52019">
    <property type="entry name" value="PKS_MFAS_DH"/>
    <property type="match status" value="1"/>
</dbReference>
<gene>
    <name evidence="8" type="ORF">SAMN04487820_11711</name>
</gene>
<dbReference type="Gene3D" id="3.10.129.110">
    <property type="entry name" value="Polyketide synthase dehydratase"/>
    <property type="match status" value="1"/>
</dbReference>
<dbReference type="GO" id="GO:0031177">
    <property type="term" value="F:phosphopantetheine binding"/>
    <property type="evidence" value="ECO:0007669"/>
    <property type="project" value="InterPro"/>
</dbReference>
<dbReference type="Gene3D" id="1.10.1200.10">
    <property type="entry name" value="ACP-like"/>
    <property type="match status" value="1"/>
</dbReference>
<organism evidence="8 9">
    <name type="scientific">Actinopolyspora mzabensis</name>
    <dbReference type="NCBI Taxonomy" id="995066"/>
    <lineage>
        <taxon>Bacteria</taxon>
        <taxon>Bacillati</taxon>
        <taxon>Actinomycetota</taxon>
        <taxon>Actinomycetes</taxon>
        <taxon>Actinopolysporales</taxon>
        <taxon>Actinopolysporaceae</taxon>
        <taxon>Actinopolyspora</taxon>
    </lineage>
</organism>
<dbReference type="PROSITE" id="PS00012">
    <property type="entry name" value="PHOSPHOPANTETHEINE"/>
    <property type="match status" value="1"/>
</dbReference>
<feature type="region of interest" description="C-terminal hotdog fold" evidence="4">
    <location>
        <begin position="304"/>
        <end position="446"/>
    </location>
</feature>
<sequence length="1077" mass="114738">AGQCVFGELSVPVVSNVTGRLLSREEMASPGYWARHVRQPVRFADGVDTALAAGVDVFVECGPDNTASAMAAQCVPDDVATRLIPTLRAGGRSGELGEAESFVAALGALHTAGHAPDWEAFYHGSGAKPVLLPTYAFQREHYWLSPPEVVGAGSGVGDVSGEVCRWSLGGTRQVLPAGGAVHALRVGPGVQAYLADHRVFGRVVVPGAFHVSVLLAIAASWWPGRSVALVDVRFVAALVVDEGEAGLPVQVHLVPDDDTGESEMLRATVASWQHDQWTTHAHAHLTPTDEPAGLPTLPAVPPPEEMETTDSLLDSLRAVEVDWGPRWRWLSGFRNTGDACHGSFTVPEGVDTTESPVPAGLLDNAFAVAMSLSDHIEAGTPQLPFHIERLVWNAQHSTVRTATGAGSSSQESMTRVDDLVGRDVAGEPVFHLEGFTAHRAPMHRFLTPRHENDLFRIALEPVDPDPVPSESTNGESRTFRHLPAFETDVTALTTESTATGGTPTIVVEWPDLPSNSDAVREATGCALSWIQAWLGSEVLGRTRLVWVTRNGMAIGDEATSPAAAAVWGLGRTAQSEHPDRSLVLLDVDAELDHASLDSALRALPADEPQLVLRGGTPHVPRLTPVEARSSRPDTTDDSGVRFDTSGTVLVTGATGGLGRIVSRHLVTEHGVRHLLLLSRSGTEAPGADDLVAELEELGAETVTLRACDVSVRQELAAALDTIPSDHPLRSVVHAAGIVDDGLLADLTDARVDATLRAKADAALLLHELTESTPLSAFVLFSSVAGTFGSSAQGSYAAANAALDALASRRRALGLAATSLAWGPWSESGMAADMDEALRRRLRREGLRFIDPESGMRLFDEALASSEAVLAPVPLDRGALREAGGAASAPPPLRGLVPARQPSEHDREGTTLADTLARESEAERPRIVLEAVRAEIAAVLGFGSAEALPAQQALQELGLDSLLAVEVRNRLSGLAGEKLPVDLLFSYPTAQALADRLSELLTPDEAEPDEAEQARELVAALERFSPEALERSGATRRLLDLTYRQRQSQDDQHVERQELEEASDEELLEILDEEISNR</sequence>
<feature type="domain" description="PKS/mFAS DH" evidence="7">
    <location>
        <begin position="147"/>
        <end position="446"/>
    </location>
</feature>
<keyword evidence="3" id="KW-0808">Transferase</keyword>
<feature type="region of interest" description="Disordered" evidence="5">
    <location>
        <begin position="881"/>
        <end position="910"/>
    </location>
</feature>
<dbReference type="EMBL" id="FNFM01000017">
    <property type="protein sequence ID" value="SDK90915.1"/>
    <property type="molecule type" value="Genomic_DNA"/>
</dbReference>
<dbReference type="InterPro" id="IPR009081">
    <property type="entry name" value="PP-bd_ACP"/>
</dbReference>
<evidence type="ECO:0000313" key="8">
    <source>
        <dbReference type="EMBL" id="SDK90915.1"/>
    </source>
</evidence>
<dbReference type="SMART" id="SM00826">
    <property type="entry name" value="PKS_DH"/>
    <property type="match status" value="1"/>
</dbReference>
<dbReference type="InterPro" id="IPR016035">
    <property type="entry name" value="Acyl_Trfase/lysoPLipase"/>
</dbReference>
<dbReference type="InterPro" id="IPR042104">
    <property type="entry name" value="PKS_dehydratase_sf"/>
</dbReference>
<dbReference type="SMART" id="SM00822">
    <property type="entry name" value="PKS_KR"/>
    <property type="match status" value="1"/>
</dbReference>
<dbReference type="InterPro" id="IPR020806">
    <property type="entry name" value="PKS_PP-bd"/>
</dbReference>
<dbReference type="AlphaFoldDB" id="A0A1G9FRE7"/>
<feature type="compositionally biased region" description="Basic and acidic residues" evidence="5">
    <location>
        <begin position="628"/>
        <end position="640"/>
    </location>
</feature>
<dbReference type="SUPFAM" id="SSF52151">
    <property type="entry name" value="FabD/lysophospholipase-like"/>
    <property type="match status" value="1"/>
</dbReference>